<feature type="transmembrane region" description="Helical" evidence="1">
    <location>
        <begin position="62"/>
        <end position="86"/>
    </location>
</feature>
<evidence type="ECO:0000313" key="3">
    <source>
        <dbReference type="Proteomes" id="UP000051166"/>
    </source>
</evidence>
<accession>A0A0R1V2T2</accession>
<gene>
    <name evidence="2" type="ORF">FD50_GL002448</name>
</gene>
<dbReference type="InterPro" id="IPR024515">
    <property type="entry name" value="DUF3397"/>
</dbReference>
<reference evidence="2 3" key="1">
    <citation type="journal article" date="2015" name="Genome Announc.">
        <title>Expanding the biotechnology potential of lactobacilli through comparative genomics of 213 strains and associated genera.</title>
        <authorList>
            <person name="Sun Z."/>
            <person name="Harris H.M."/>
            <person name="McCann A."/>
            <person name="Guo C."/>
            <person name="Argimon S."/>
            <person name="Zhang W."/>
            <person name="Yang X."/>
            <person name="Jeffery I.B."/>
            <person name="Cooney J.C."/>
            <person name="Kagawa T.F."/>
            <person name="Liu W."/>
            <person name="Song Y."/>
            <person name="Salvetti E."/>
            <person name="Wrobel A."/>
            <person name="Rasinkangas P."/>
            <person name="Parkhill J."/>
            <person name="Rea M.C."/>
            <person name="O'Sullivan O."/>
            <person name="Ritari J."/>
            <person name="Douillard F.P."/>
            <person name="Paul Ross R."/>
            <person name="Yang R."/>
            <person name="Briner A.E."/>
            <person name="Felis G.E."/>
            <person name="de Vos W.M."/>
            <person name="Barrangou R."/>
            <person name="Klaenhammer T.R."/>
            <person name="Caufield P.W."/>
            <person name="Cui Y."/>
            <person name="Zhang H."/>
            <person name="O'Toole P.W."/>
        </authorList>
    </citation>
    <scope>NUCLEOTIDE SEQUENCE [LARGE SCALE GENOMIC DNA]</scope>
    <source>
        <strain evidence="2 3">DSM 16230</strain>
    </source>
</reference>
<name>A0A0R1V2T2_9LACO</name>
<dbReference type="PATRIC" id="fig|1423801.4.peg.2507"/>
<keyword evidence="3" id="KW-1185">Reference proteome</keyword>
<keyword evidence="1" id="KW-0812">Transmembrane</keyword>
<feature type="transmembrane region" description="Helical" evidence="1">
    <location>
        <begin position="98"/>
        <end position="119"/>
    </location>
</feature>
<sequence>MIEMFQWYWQLVYLCLLWLIFKFWKKMKLRPRIFSGRIKPFDVLAFFVLLGIHQLSSARFQISLLPFIFLGMAVLGIAMSLGYALVERQLVYRTFILRYWRFFDIVIYGAYGVLLILQFL</sequence>
<protein>
    <recommendedName>
        <fullName evidence="4">DUF3397 domain-containing protein</fullName>
    </recommendedName>
</protein>
<evidence type="ECO:0000313" key="2">
    <source>
        <dbReference type="EMBL" id="KRL99911.1"/>
    </source>
</evidence>
<keyword evidence="1" id="KW-0472">Membrane</keyword>
<dbReference type="EMBL" id="AZFQ01000019">
    <property type="protein sequence ID" value="KRL99911.1"/>
    <property type="molecule type" value="Genomic_DNA"/>
</dbReference>
<evidence type="ECO:0008006" key="4">
    <source>
        <dbReference type="Google" id="ProtNLM"/>
    </source>
</evidence>
<feature type="transmembrane region" description="Helical" evidence="1">
    <location>
        <begin position="6"/>
        <end position="24"/>
    </location>
</feature>
<dbReference type="OrthoDB" id="2299708at2"/>
<dbReference type="STRING" id="1423801.FD50_GL002448"/>
<dbReference type="Pfam" id="PF11877">
    <property type="entry name" value="DUF3397"/>
    <property type="match status" value="1"/>
</dbReference>
<evidence type="ECO:0000256" key="1">
    <source>
        <dbReference type="SAM" id="Phobius"/>
    </source>
</evidence>
<feature type="transmembrane region" description="Helical" evidence="1">
    <location>
        <begin position="36"/>
        <end position="56"/>
    </location>
</feature>
<keyword evidence="1" id="KW-1133">Transmembrane helix</keyword>
<dbReference type="Proteomes" id="UP000051166">
    <property type="component" value="Unassembled WGS sequence"/>
</dbReference>
<organism evidence="2 3">
    <name type="scientific">Liquorilactobacillus satsumensis DSM 16230 = JCM 12392</name>
    <dbReference type="NCBI Taxonomy" id="1423801"/>
    <lineage>
        <taxon>Bacteria</taxon>
        <taxon>Bacillati</taxon>
        <taxon>Bacillota</taxon>
        <taxon>Bacilli</taxon>
        <taxon>Lactobacillales</taxon>
        <taxon>Lactobacillaceae</taxon>
        <taxon>Liquorilactobacillus</taxon>
    </lineage>
</organism>
<proteinExistence type="predicted"/>
<comment type="caution">
    <text evidence="2">The sequence shown here is derived from an EMBL/GenBank/DDBJ whole genome shotgun (WGS) entry which is preliminary data.</text>
</comment>
<dbReference type="AlphaFoldDB" id="A0A0R1V2T2"/>